<evidence type="ECO:0008006" key="5">
    <source>
        <dbReference type="Google" id="ProtNLM"/>
    </source>
</evidence>
<gene>
    <name evidence="3" type="ORF">NBH00_02090</name>
</gene>
<name>A0ABY5DVQ4_9ACTN</name>
<feature type="chain" id="PRO_5045543235" description="Phosphodiester glycosidase domain-containing protein" evidence="2">
    <location>
        <begin position="22"/>
        <end position="367"/>
    </location>
</feature>
<proteinExistence type="predicted"/>
<keyword evidence="2" id="KW-0732">Signal</keyword>
<evidence type="ECO:0000313" key="3">
    <source>
        <dbReference type="EMBL" id="UTI65009.1"/>
    </source>
</evidence>
<evidence type="ECO:0000256" key="2">
    <source>
        <dbReference type="SAM" id="SignalP"/>
    </source>
</evidence>
<keyword evidence="4" id="KW-1185">Reference proteome</keyword>
<feature type="region of interest" description="Disordered" evidence="1">
    <location>
        <begin position="30"/>
        <end position="97"/>
    </location>
</feature>
<protein>
    <recommendedName>
        <fullName evidence="5">Phosphodiester glycosidase domain-containing protein</fullName>
    </recommendedName>
</protein>
<evidence type="ECO:0000256" key="1">
    <source>
        <dbReference type="SAM" id="MobiDB-lite"/>
    </source>
</evidence>
<dbReference type="RefSeq" id="WP_254571701.1">
    <property type="nucleotide sequence ID" value="NZ_CP098502.1"/>
</dbReference>
<dbReference type="Proteomes" id="UP001056035">
    <property type="component" value="Chromosome"/>
</dbReference>
<accession>A0ABY5DVQ4</accession>
<organism evidence="3 4">
    <name type="scientific">Paraconexibacter antarcticus</name>
    <dbReference type="NCBI Taxonomy" id="2949664"/>
    <lineage>
        <taxon>Bacteria</taxon>
        <taxon>Bacillati</taxon>
        <taxon>Actinomycetota</taxon>
        <taxon>Thermoleophilia</taxon>
        <taxon>Solirubrobacterales</taxon>
        <taxon>Paraconexibacteraceae</taxon>
        <taxon>Paraconexibacter</taxon>
    </lineage>
</organism>
<dbReference type="EMBL" id="CP098502">
    <property type="protein sequence ID" value="UTI65009.1"/>
    <property type="molecule type" value="Genomic_DNA"/>
</dbReference>
<reference evidence="3 4" key="1">
    <citation type="submission" date="2022-06" db="EMBL/GenBank/DDBJ databases">
        <title>Paraconexibacter antarcticus.</title>
        <authorList>
            <person name="Kim C.S."/>
        </authorList>
    </citation>
    <scope>NUCLEOTIDE SEQUENCE [LARGE SCALE GENOMIC DNA]</scope>
    <source>
        <strain evidence="3 4">02-257</strain>
    </source>
</reference>
<feature type="signal peptide" evidence="2">
    <location>
        <begin position="1"/>
        <end position="21"/>
    </location>
</feature>
<evidence type="ECO:0000313" key="4">
    <source>
        <dbReference type="Proteomes" id="UP001056035"/>
    </source>
</evidence>
<sequence length="367" mass="38678">MRRLWALLVVLLAFGGAFVLARSQASDAHPQATAPADARSAPGAPTTPAPTTPAPTPPAPTTPAPAVAATTPAGIKATAAARRARPRVGTCPVRPATDPWNTDISHAKVDPNSAAYVAAIGANLRLHADFGSGRQGDYGIPFSVVPAGQAARPVHFTAYGSESDHVAYPIPRAALVEGGNASTGDRHVIVVREGECKLYELYNAHREGAGWAADSGAVFDLRRSTLRPKGWTSADAAGLPILPGLARADEADRGAIDHALRFTVPRTQRAYVPPARHFASSSADRSLPPMGLRLRLKASFDRARYHGQARVILDALARYGMIVADNGSPWYLSGTPDARWHDGDLNQLKTVPGSAFEVVRPASITRG</sequence>
<feature type="compositionally biased region" description="Pro residues" evidence="1">
    <location>
        <begin position="45"/>
        <end position="63"/>
    </location>
</feature>
<feature type="compositionally biased region" description="Low complexity" evidence="1">
    <location>
        <begin position="64"/>
        <end position="81"/>
    </location>
</feature>